<feature type="domain" description="SWIM-type" evidence="2">
    <location>
        <begin position="307"/>
        <end position="343"/>
    </location>
</feature>
<dbReference type="InterPro" id="IPR004330">
    <property type="entry name" value="FAR1_DNA_bnd_dom"/>
</dbReference>
<evidence type="ECO:0000259" key="2">
    <source>
        <dbReference type="PROSITE" id="PS50966"/>
    </source>
</evidence>
<keyword evidence="1" id="KW-0479">Metal-binding</keyword>
<organism evidence="3 4">
    <name type="scientific">Arachis hypogaea</name>
    <name type="common">Peanut</name>
    <dbReference type="NCBI Taxonomy" id="3818"/>
    <lineage>
        <taxon>Eukaryota</taxon>
        <taxon>Viridiplantae</taxon>
        <taxon>Streptophyta</taxon>
        <taxon>Embryophyta</taxon>
        <taxon>Tracheophyta</taxon>
        <taxon>Spermatophyta</taxon>
        <taxon>Magnoliopsida</taxon>
        <taxon>eudicotyledons</taxon>
        <taxon>Gunneridae</taxon>
        <taxon>Pentapetalae</taxon>
        <taxon>rosids</taxon>
        <taxon>fabids</taxon>
        <taxon>Fabales</taxon>
        <taxon>Fabaceae</taxon>
        <taxon>Papilionoideae</taxon>
        <taxon>50 kb inversion clade</taxon>
        <taxon>dalbergioids sensu lato</taxon>
        <taxon>Dalbergieae</taxon>
        <taxon>Pterocarpus clade</taxon>
        <taxon>Arachis</taxon>
    </lineage>
</organism>
<gene>
    <name evidence="3" type="ORF">Ahy_B10g102969</name>
</gene>
<name>A0A444X2X2_ARAHY</name>
<dbReference type="InterPro" id="IPR007527">
    <property type="entry name" value="Znf_SWIM"/>
</dbReference>
<dbReference type="Proteomes" id="UP000289738">
    <property type="component" value="Chromosome B10"/>
</dbReference>
<dbReference type="PROSITE" id="PS50966">
    <property type="entry name" value="ZF_SWIM"/>
    <property type="match status" value="1"/>
</dbReference>
<dbReference type="PANTHER" id="PTHR47718">
    <property type="entry name" value="OS01G0519700 PROTEIN"/>
    <property type="match status" value="1"/>
</dbReference>
<keyword evidence="1" id="KW-0862">Zinc</keyword>
<keyword evidence="4" id="KW-1185">Reference proteome</keyword>
<accession>A0A444X2X2</accession>
<proteinExistence type="predicted"/>
<dbReference type="Pfam" id="PF04434">
    <property type="entry name" value="SWIM"/>
    <property type="match status" value="1"/>
</dbReference>
<dbReference type="Pfam" id="PF03101">
    <property type="entry name" value="FAR1"/>
    <property type="match status" value="1"/>
</dbReference>
<protein>
    <recommendedName>
        <fullName evidence="2">SWIM-type domain-containing protein</fullName>
    </recommendedName>
</protein>
<dbReference type="EMBL" id="SDMP01000020">
    <property type="protein sequence ID" value="RYQ84074.1"/>
    <property type="molecule type" value="Genomic_DNA"/>
</dbReference>
<dbReference type="GO" id="GO:0008270">
    <property type="term" value="F:zinc ion binding"/>
    <property type="evidence" value="ECO:0007669"/>
    <property type="project" value="UniProtKB-KW"/>
</dbReference>
<evidence type="ECO:0000256" key="1">
    <source>
        <dbReference type="PROSITE-ProRule" id="PRU00325"/>
    </source>
</evidence>
<sequence>MELDEYELHEYEIEHDHHAETDVDNRDGVELEDNLDGVGGMYDNFVDDDLYAIDSGELIGSIDFVNFSEEEVRRFNFVDDDIAFEFCQQYAKHHGFGVRHSRSEKCGEVRIRQEFVCHRQGYRSPKFYSIPNWQKRPRAETRWGCPTRMHVRMDDKSGHWYVTRINHPILELQFSSMLPCHRRMSKADIEQMNDMHKEGIGVSRIHDFMAILVGGYTDILRHYHRCLMFVRAKEVQADFECAKGDLVITTNLKQLEHYAAENYSRTIFDLFVPILNRACAMRVVDSKDNGSYFIHTVSRYGTLGKDWRVIAMSEMSEVQCTCIRMECFRDPCEHIIAVLVLTNVHEIPRSLILPRWTKDAKMVVVQSMGIILDSVQLTQH</sequence>
<dbReference type="AlphaFoldDB" id="A0A444X2X2"/>
<comment type="caution">
    <text evidence="3">The sequence shown here is derived from an EMBL/GenBank/DDBJ whole genome shotgun (WGS) entry which is preliminary data.</text>
</comment>
<keyword evidence="1" id="KW-0863">Zinc-finger</keyword>
<reference evidence="3 4" key="1">
    <citation type="submission" date="2019-01" db="EMBL/GenBank/DDBJ databases">
        <title>Sequencing of cultivated peanut Arachis hypogaea provides insights into genome evolution and oil improvement.</title>
        <authorList>
            <person name="Chen X."/>
        </authorList>
    </citation>
    <scope>NUCLEOTIDE SEQUENCE [LARGE SCALE GENOMIC DNA]</scope>
    <source>
        <strain evidence="4">cv. Fuhuasheng</strain>
        <tissue evidence="3">Leaves</tissue>
    </source>
</reference>
<evidence type="ECO:0000313" key="4">
    <source>
        <dbReference type="Proteomes" id="UP000289738"/>
    </source>
</evidence>
<evidence type="ECO:0000313" key="3">
    <source>
        <dbReference type="EMBL" id="RYQ84074.1"/>
    </source>
</evidence>